<evidence type="ECO:0000256" key="1">
    <source>
        <dbReference type="ARBA" id="ARBA00006432"/>
    </source>
</evidence>
<keyword evidence="5" id="KW-1185">Reference proteome</keyword>
<comment type="caution">
    <text evidence="4">The sequence shown here is derived from an EMBL/GenBank/DDBJ whole genome shotgun (WGS) entry which is preliminary data.</text>
</comment>
<evidence type="ECO:0000259" key="3">
    <source>
        <dbReference type="Pfam" id="PF00501"/>
    </source>
</evidence>
<evidence type="ECO:0000313" key="4">
    <source>
        <dbReference type="EMBL" id="KAL2049255.1"/>
    </source>
</evidence>
<protein>
    <recommendedName>
        <fullName evidence="3">AMP-dependent synthetase/ligase domain-containing protein</fullName>
    </recommendedName>
</protein>
<comment type="similarity">
    <text evidence="1">Belongs to the ATP-dependent AMP-binding enzyme family.</text>
</comment>
<reference evidence="4 5" key="1">
    <citation type="submission" date="2024-09" db="EMBL/GenBank/DDBJ databases">
        <title>Rethinking Asexuality: The Enigmatic Case of Functional Sexual Genes in Lepraria (Stereocaulaceae).</title>
        <authorList>
            <person name="Doellman M."/>
            <person name="Sun Y."/>
            <person name="Barcenas-Pena A."/>
            <person name="Lumbsch H.T."/>
            <person name="Grewe F."/>
        </authorList>
    </citation>
    <scope>NUCLEOTIDE SEQUENCE [LARGE SCALE GENOMIC DNA]</scope>
    <source>
        <strain evidence="4 5">Grewe 0041</strain>
    </source>
</reference>
<dbReference type="Proteomes" id="UP001590951">
    <property type="component" value="Unassembled WGS sequence"/>
</dbReference>
<dbReference type="SUPFAM" id="SSF56801">
    <property type="entry name" value="Acetyl-CoA synthetase-like"/>
    <property type="match status" value="2"/>
</dbReference>
<dbReference type="Pfam" id="PF00501">
    <property type="entry name" value="AMP-binding"/>
    <property type="match status" value="1"/>
</dbReference>
<feature type="domain" description="AMP-dependent synthetase/ligase" evidence="3">
    <location>
        <begin position="2"/>
        <end position="132"/>
    </location>
</feature>
<keyword evidence="2" id="KW-0436">Ligase</keyword>
<name>A0ABR4AUT9_9LECA</name>
<sequence length="212" mass="22993">MALPNSYELIVSFLSITRRIGIAAPLNTNYKGQEFEFYIKDMGTAAILIPRGSYEKEIAAVTAARTLKAAIAEYYWDGQSVVLDVKKKGGLTGKEYQDIETANESDVALILHTSRTTGASKAVPLTHKNLIKPTGRAAEGVELDDNGDAVARGEEGEECIGGENVMHGYLSNPIANASFLTNTNFFRTGDLGKLDEDGYLTLTGRIKDIINK</sequence>
<accession>A0ABR4AUT9</accession>
<dbReference type="PANTHER" id="PTHR43201">
    <property type="entry name" value="ACYL-COA SYNTHETASE"/>
    <property type="match status" value="1"/>
</dbReference>
<gene>
    <name evidence="4" type="ORF">ABVK25_010522</name>
</gene>
<dbReference type="PANTHER" id="PTHR43201:SF5">
    <property type="entry name" value="MEDIUM-CHAIN ACYL-COA LIGASE ACSF2, MITOCHONDRIAL"/>
    <property type="match status" value="1"/>
</dbReference>
<proteinExistence type="inferred from homology"/>
<evidence type="ECO:0000313" key="5">
    <source>
        <dbReference type="Proteomes" id="UP001590951"/>
    </source>
</evidence>
<evidence type="ECO:0000256" key="2">
    <source>
        <dbReference type="ARBA" id="ARBA00022598"/>
    </source>
</evidence>
<dbReference type="InterPro" id="IPR042099">
    <property type="entry name" value="ANL_N_sf"/>
</dbReference>
<dbReference type="EMBL" id="JBHFEH010000068">
    <property type="protein sequence ID" value="KAL2049255.1"/>
    <property type="molecule type" value="Genomic_DNA"/>
</dbReference>
<dbReference type="InterPro" id="IPR000873">
    <property type="entry name" value="AMP-dep_synth/lig_dom"/>
</dbReference>
<dbReference type="Gene3D" id="3.40.50.12780">
    <property type="entry name" value="N-terminal domain of ligase-like"/>
    <property type="match status" value="2"/>
</dbReference>
<organism evidence="4 5">
    <name type="scientific">Lepraria finkii</name>
    <dbReference type="NCBI Taxonomy" id="1340010"/>
    <lineage>
        <taxon>Eukaryota</taxon>
        <taxon>Fungi</taxon>
        <taxon>Dikarya</taxon>
        <taxon>Ascomycota</taxon>
        <taxon>Pezizomycotina</taxon>
        <taxon>Lecanoromycetes</taxon>
        <taxon>OSLEUM clade</taxon>
        <taxon>Lecanoromycetidae</taxon>
        <taxon>Lecanorales</taxon>
        <taxon>Lecanorineae</taxon>
        <taxon>Stereocaulaceae</taxon>
        <taxon>Lepraria</taxon>
    </lineage>
</organism>